<evidence type="ECO:0000313" key="6">
    <source>
        <dbReference type="Proteomes" id="UP001217918"/>
    </source>
</evidence>
<feature type="repeat" description="PPR" evidence="2">
    <location>
        <begin position="99"/>
        <end position="133"/>
    </location>
</feature>
<accession>A0AAD9I0T0</accession>
<dbReference type="Pfam" id="PF13041">
    <property type="entry name" value="PPR_2"/>
    <property type="match status" value="1"/>
</dbReference>
<keyword evidence="6" id="KW-1185">Reference proteome</keyword>
<feature type="region of interest" description="Disordered" evidence="4">
    <location>
        <begin position="325"/>
        <end position="391"/>
    </location>
</feature>
<dbReference type="AlphaFoldDB" id="A0AAD9I0T0"/>
<feature type="repeat" description="PPR" evidence="2">
    <location>
        <begin position="408"/>
        <end position="442"/>
    </location>
</feature>
<keyword evidence="1" id="KW-0677">Repeat</keyword>
<feature type="coiled-coil region" evidence="3">
    <location>
        <begin position="492"/>
        <end position="519"/>
    </location>
</feature>
<name>A0AAD9I0T0_9PEZI</name>
<dbReference type="InterPro" id="IPR011990">
    <property type="entry name" value="TPR-like_helical_dom_sf"/>
</dbReference>
<dbReference type="Proteomes" id="UP001217918">
    <property type="component" value="Unassembled WGS sequence"/>
</dbReference>
<evidence type="ECO:0000256" key="1">
    <source>
        <dbReference type="ARBA" id="ARBA00022737"/>
    </source>
</evidence>
<dbReference type="Pfam" id="PF13812">
    <property type="entry name" value="PPR_3"/>
    <property type="match status" value="1"/>
</dbReference>
<evidence type="ECO:0000256" key="4">
    <source>
        <dbReference type="SAM" id="MobiDB-lite"/>
    </source>
</evidence>
<sequence>MICYKLHSERQKETWEALCNMMVFLFENRRLASEARFKAKALDILRSLLNKRLLDYNSPHALALSTAIVSFKKGVDTKDLQVSPAKLFEELLAMGLRPNVIHYTCIMRNLCLHKEVDAAWKVFEIMLEHNIEPDATTYSVLISGAKLIGDVQTVGSVLNAAMSRNAYNRAYCHFFRLDPLQRLALSDLASLLEFRQDQSSSLRWASVHQVTAVIQSLPSFPPEELLEPDGATLGIMLIGYIKALPTAYTLVAFYSQFRAQLKLGDPATIAIVRETGTLVYDTIIKALTEWDGMLRVALDIMGEMLKDAASVASATSAAPATCTAAGSPAPGLSASDARASEHVETDVSATQASPSGSSPSNSSQPVSGPADCPSAASSDSPASDPAAVSAPAGDACDLSMLTRHPVPSVYTWSILLHGFMHRGQTEQGERILQTMREHGVTPTVVTWNTLLAGYTRLQKLQLAVRTLARMERAGLRHDDFTIRGFGYLANKKRAVDMVHNRLRQRKEQLEKQIEREWRREVGGASAEKLQQLQEQMDHVRSTMGEDQIDPRSGAWDVQRHVDEQRQAARSV</sequence>
<reference evidence="5" key="1">
    <citation type="journal article" date="2023" name="Mol. Plant Microbe Interact.">
        <title>Elucidating the Obligate Nature and Biological Capacity of an Invasive Fungal Corn Pathogen.</title>
        <authorList>
            <person name="MacCready J.S."/>
            <person name="Roggenkamp E.M."/>
            <person name="Gdanetz K."/>
            <person name="Chilvers M.I."/>
        </authorList>
    </citation>
    <scope>NUCLEOTIDE SEQUENCE</scope>
    <source>
        <strain evidence="5">PM02</strain>
    </source>
</reference>
<feature type="compositionally biased region" description="Basic and acidic residues" evidence="4">
    <location>
        <begin position="557"/>
        <end position="571"/>
    </location>
</feature>
<evidence type="ECO:0000313" key="5">
    <source>
        <dbReference type="EMBL" id="KAK2069036.1"/>
    </source>
</evidence>
<dbReference type="PANTHER" id="PTHR47941">
    <property type="entry name" value="PENTATRICOPEPTIDE REPEAT-CONTAINING PROTEIN 3, MITOCHONDRIAL"/>
    <property type="match status" value="1"/>
</dbReference>
<dbReference type="PROSITE" id="PS51375">
    <property type="entry name" value="PPR"/>
    <property type="match status" value="3"/>
</dbReference>
<dbReference type="EMBL" id="JAQQPM010000002">
    <property type="protein sequence ID" value="KAK2069036.1"/>
    <property type="molecule type" value="Genomic_DNA"/>
</dbReference>
<dbReference type="Gene3D" id="1.25.40.10">
    <property type="entry name" value="Tetratricopeptide repeat domain"/>
    <property type="match status" value="2"/>
</dbReference>
<feature type="compositionally biased region" description="Low complexity" evidence="4">
    <location>
        <begin position="347"/>
        <end position="391"/>
    </location>
</feature>
<keyword evidence="3" id="KW-0175">Coiled coil</keyword>
<feature type="compositionally biased region" description="Low complexity" evidence="4">
    <location>
        <begin position="325"/>
        <end position="337"/>
    </location>
</feature>
<gene>
    <name evidence="5" type="ORF">P8C59_003644</name>
</gene>
<dbReference type="NCBIfam" id="TIGR00756">
    <property type="entry name" value="PPR"/>
    <property type="match status" value="3"/>
</dbReference>
<evidence type="ECO:0000256" key="2">
    <source>
        <dbReference type="PROSITE-ProRule" id="PRU00708"/>
    </source>
</evidence>
<comment type="caution">
    <text evidence="5">The sequence shown here is derived from an EMBL/GenBank/DDBJ whole genome shotgun (WGS) entry which is preliminary data.</text>
</comment>
<organism evidence="5 6">
    <name type="scientific">Phyllachora maydis</name>
    <dbReference type="NCBI Taxonomy" id="1825666"/>
    <lineage>
        <taxon>Eukaryota</taxon>
        <taxon>Fungi</taxon>
        <taxon>Dikarya</taxon>
        <taxon>Ascomycota</taxon>
        <taxon>Pezizomycotina</taxon>
        <taxon>Sordariomycetes</taxon>
        <taxon>Sordariomycetidae</taxon>
        <taxon>Phyllachorales</taxon>
        <taxon>Phyllachoraceae</taxon>
        <taxon>Phyllachora</taxon>
    </lineage>
</organism>
<proteinExistence type="predicted"/>
<feature type="region of interest" description="Disordered" evidence="4">
    <location>
        <begin position="524"/>
        <end position="571"/>
    </location>
</feature>
<dbReference type="InterPro" id="IPR002885">
    <property type="entry name" value="PPR_rpt"/>
</dbReference>
<evidence type="ECO:0008006" key="7">
    <source>
        <dbReference type="Google" id="ProtNLM"/>
    </source>
</evidence>
<evidence type="ECO:0000256" key="3">
    <source>
        <dbReference type="SAM" id="Coils"/>
    </source>
</evidence>
<feature type="repeat" description="PPR" evidence="2">
    <location>
        <begin position="443"/>
        <end position="477"/>
    </location>
</feature>
<protein>
    <recommendedName>
        <fullName evidence="7">Pentatricopeptide repeat-containing protein</fullName>
    </recommendedName>
</protein>